<organism evidence="1 2">
    <name type="scientific">Candidatus Segetimicrobium genomatis</name>
    <dbReference type="NCBI Taxonomy" id="2569760"/>
    <lineage>
        <taxon>Bacteria</taxon>
        <taxon>Bacillati</taxon>
        <taxon>Candidatus Sysuimicrobiota</taxon>
        <taxon>Candidatus Sysuimicrobiia</taxon>
        <taxon>Candidatus Sysuimicrobiales</taxon>
        <taxon>Candidatus Segetimicrobiaceae</taxon>
        <taxon>Candidatus Segetimicrobium</taxon>
    </lineage>
</organism>
<dbReference type="AlphaFoldDB" id="A0A537JEW9"/>
<protein>
    <submittedName>
        <fullName evidence="1">DUF899 domain-containing protein</fullName>
    </submittedName>
</protein>
<dbReference type="Pfam" id="PF05988">
    <property type="entry name" value="DUF899"/>
    <property type="match status" value="1"/>
</dbReference>
<proteinExistence type="predicted"/>
<sequence>MSETREALPKIVSAEEWLRVREQVLVKEKDLTRQLYALAAERRRLPMVRIEKNYNLFDGRRQLIVYHFMFAPGGKPCTGCSSFADNIGHLAHLRARDTSLVLVSRAPHAEILPYKQRMGWTVPWVSSFRSDFNYDFRVTTQDGESFGLSAFLRDGEAVYRTYFTTARGADRLRIDFNLLDLTPLGRQEEWEDSPEGWPQSPPYVWWRKHDEYGDTASPKDIENRRGT</sequence>
<dbReference type="InterPro" id="IPR010296">
    <property type="entry name" value="DUF899_thioredox"/>
</dbReference>
<dbReference type="EMBL" id="VBAN01000179">
    <property type="protein sequence ID" value="TMI82098.1"/>
    <property type="molecule type" value="Genomic_DNA"/>
</dbReference>
<evidence type="ECO:0000313" key="1">
    <source>
        <dbReference type="EMBL" id="TMI82098.1"/>
    </source>
</evidence>
<evidence type="ECO:0000313" key="2">
    <source>
        <dbReference type="Proteomes" id="UP000318093"/>
    </source>
</evidence>
<name>A0A537JEW9_9BACT</name>
<comment type="caution">
    <text evidence="1">The sequence shown here is derived from an EMBL/GenBank/DDBJ whole genome shotgun (WGS) entry which is preliminary data.</text>
</comment>
<gene>
    <name evidence="1" type="ORF">E6H03_06075</name>
</gene>
<reference evidence="1 2" key="1">
    <citation type="journal article" date="2019" name="Nat. Microbiol.">
        <title>Mediterranean grassland soil C-N compound turnover is dependent on rainfall and depth, and is mediated by genomically divergent microorganisms.</title>
        <authorList>
            <person name="Diamond S."/>
            <person name="Andeer P.F."/>
            <person name="Li Z."/>
            <person name="Crits-Christoph A."/>
            <person name="Burstein D."/>
            <person name="Anantharaman K."/>
            <person name="Lane K.R."/>
            <person name="Thomas B.C."/>
            <person name="Pan C."/>
            <person name="Northen T.R."/>
            <person name="Banfield J.F."/>
        </authorList>
    </citation>
    <scope>NUCLEOTIDE SEQUENCE [LARGE SCALE GENOMIC DNA]</scope>
    <source>
        <strain evidence="1">NP_6</strain>
    </source>
</reference>
<accession>A0A537JEW9</accession>
<dbReference type="Proteomes" id="UP000318093">
    <property type="component" value="Unassembled WGS sequence"/>
</dbReference>